<gene>
    <name evidence="1" type="ORF">KIN20_018544</name>
</gene>
<name>A0AAD5N4C5_PARTN</name>
<comment type="caution">
    <text evidence="1">The sequence shown here is derived from an EMBL/GenBank/DDBJ whole genome shotgun (WGS) entry which is preliminary data.</text>
</comment>
<dbReference type="AlphaFoldDB" id="A0AAD5N4C5"/>
<keyword evidence="2" id="KW-1185">Reference proteome</keyword>
<evidence type="ECO:0000313" key="1">
    <source>
        <dbReference type="EMBL" id="KAJ1359749.1"/>
    </source>
</evidence>
<feature type="non-terminal residue" evidence="1">
    <location>
        <position position="1"/>
    </location>
</feature>
<proteinExistence type="predicted"/>
<sequence length="78" mass="9092">WYKTSNRLASRFEFRAPMPPLIPSVDDTYDVRRLNEHAAAQVAIAQAIRCRRCCAKVSLSVAEQHRCHRNQPTFELFF</sequence>
<reference evidence="1" key="1">
    <citation type="submission" date="2021-06" db="EMBL/GenBank/DDBJ databases">
        <title>Parelaphostrongylus tenuis whole genome reference sequence.</title>
        <authorList>
            <person name="Garwood T.J."/>
            <person name="Larsen P.A."/>
            <person name="Fountain-Jones N.M."/>
            <person name="Garbe J.R."/>
            <person name="Macchietto M.G."/>
            <person name="Kania S.A."/>
            <person name="Gerhold R.W."/>
            <person name="Richards J.E."/>
            <person name="Wolf T.M."/>
        </authorList>
    </citation>
    <scope>NUCLEOTIDE SEQUENCE</scope>
    <source>
        <strain evidence="1">MNPRO001-30</strain>
        <tissue evidence="1">Meninges</tissue>
    </source>
</reference>
<protein>
    <submittedName>
        <fullName evidence="1">Uncharacterized protein</fullName>
    </submittedName>
</protein>
<organism evidence="1 2">
    <name type="scientific">Parelaphostrongylus tenuis</name>
    <name type="common">Meningeal worm</name>
    <dbReference type="NCBI Taxonomy" id="148309"/>
    <lineage>
        <taxon>Eukaryota</taxon>
        <taxon>Metazoa</taxon>
        <taxon>Ecdysozoa</taxon>
        <taxon>Nematoda</taxon>
        <taxon>Chromadorea</taxon>
        <taxon>Rhabditida</taxon>
        <taxon>Rhabditina</taxon>
        <taxon>Rhabditomorpha</taxon>
        <taxon>Strongyloidea</taxon>
        <taxon>Metastrongylidae</taxon>
        <taxon>Parelaphostrongylus</taxon>
    </lineage>
</organism>
<dbReference type="Proteomes" id="UP001196413">
    <property type="component" value="Unassembled WGS sequence"/>
</dbReference>
<accession>A0AAD5N4C5</accession>
<dbReference type="EMBL" id="JAHQIW010003694">
    <property type="protein sequence ID" value="KAJ1359749.1"/>
    <property type="molecule type" value="Genomic_DNA"/>
</dbReference>
<evidence type="ECO:0000313" key="2">
    <source>
        <dbReference type="Proteomes" id="UP001196413"/>
    </source>
</evidence>